<evidence type="ECO:0000256" key="1">
    <source>
        <dbReference type="SAM" id="MobiDB-lite"/>
    </source>
</evidence>
<sequence length="252" mass="27956">MRRGCSNTALVNRSGVHICRPCSCFFVLSNAISSFVSAASWKGSDLEEIRRIVFELFNDGENEQDKDGGENEEYSRRLSDNVGAAMTSISSIQHGAPLGELVSILATSMSQLYSINSMSLSRVKFVKALRERWLKQELLPFMSTSTDEGGGDHKTSPNFLNTLFLLESNAIQLPPLDFRQCLLHQKLQLLNCCIFRIAQELKPSSVGRVSTDYKRRESTGGEDATTYSSPVVESEEGENEADGSPSDDEFYD</sequence>
<organism evidence="2 3">
    <name type="scientific">Peronospora belbahrii</name>
    <dbReference type="NCBI Taxonomy" id="622444"/>
    <lineage>
        <taxon>Eukaryota</taxon>
        <taxon>Sar</taxon>
        <taxon>Stramenopiles</taxon>
        <taxon>Oomycota</taxon>
        <taxon>Peronosporomycetes</taxon>
        <taxon>Peronosporales</taxon>
        <taxon>Peronosporaceae</taxon>
        <taxon>Peronospora</taxon>
    </lineage>
</organism>
<dbReference type="AlphaFoldDB" id="A0AAU9L0X7"/>
<comment type="caution">
    <text evidence="2">The sequence shown here is derived from an EMBL/GenBank/DDBJ whole genome shotgun (WGS) entry which is preliminary data.</text>
</comment>
<dbReference type="InterPro" id="IPR045700">
    <property type="entry name" value="Rab3GAP1"/>
</dbReference>
<feature type="region of interest" description="Disordered" evidence="1">
    <location>
        <begin position="208"/>
        <end position="252"/>
    </location>
</feature>
<evidence type="ECO:0000313" key="3">
    <source>
        <dbReference type="Proteomes" id="UP001160483"/>
    </source>
</evidence>
<proteinExistence type="predicted"/>
<name>A0AAU9L0X7_9STRA</name>
<feature type="compositionally biased region" description="Acidic residues" evidence="1">
    <location>
        <begin position="233"/>
        <end position="252"/>
    </location>
</feature>
<dbReference type="Proteomes" id="UP001160483">
    <property type="component" value="Unassembled WGS sequence"/>
</dbReference>
<dbReference type="EMBL" id="CAKKTJ010000208">
    <property type="protein sequence ID" value="CAH0477972.1"/>
    <property type="molecule type" value="Genomic_DNA"/>
</dbReference>
<dbReference type="GO" id="GO:0005096">
    <property type="term" value="F:GTPase activator activity"/>
    <property type="evidence" value="ECO:0007669"/>
    <property type="project" value="InterPro"/>
</dbReference>
<protein>
    <submittedName>
        <fullName evidence="2">Uncharacterized protein</fullName>
    </submittedName>
</protein>
<gene>
    <name evidence="2" type="ORF">PBS003_LOCUS4692</name>
</gene>
<dbReference type="PANTHER" id="PTHR21422">
    <property type="entry name" value="RAB3 GTPASE-ACTIVATING PROTEIN CATALYTIC SUBUNIT"/>
    <property type="match status" value="1"/>
</dbReference>
<dbReference type="PANTHER" id="PTHR21422:SF9">
    <property type="entry name" value="RAB3 GTPASE-ACTIVATING PROTEIN CATALYTIC SUBUNIT"/>
    <property type="match status" value="1"/>
</dbReference>
<accession>A0AAU9L0X7</accession>
<reference evidence="2" key="1">
    <citation type="submission" date="2021-11" db="EMBL/GenBank/DDBJ databases">
        <authorList>
            <person name="Islam A."/>
            <person name="Islam S."/>
            <person name="Flora M.S."/>
            <person name="Rahman M."/>
            <person name="Ziaur R.M."/>
            <person name="Epstein J.H."/>
            <person name="Hassan M."/>
            <person name="Klassen M."/>
            <person name="Woodard K."/>
            <person name="Webb A."/>
            <person name="Webby R.J."/>
            <person name="El Zowalaty M.E."/>
        </authorList>
    </citation>
    <scope>NUCLEOTIDE SEQUENCE</scope>
    <source>
        <strain evidence="2">Pbs3</strain>
    </source>
</reference>
<evidence type="ECO:0000313" key="2">
    <source>
        <dbReference type="EMBL" id="CAH0477972.1"/>
    </source>
</evidence>